<dbReference type="Proteomes" id="UP000242642">
    <property type="component" value="Unassembled WGS sequence"/>
</dbReference>
<protein>
    <submittedName>
        <fullName evidence="2">Uncharacterized protein</fullName>
    </submittedName>
</protein>
<proteinExistence type="predicted"/>
<evidence type="ECO:0000313" key="2">
    <source>
        <dbReference type="EMBL" id="SES76950.1"/>
    </source>
</evidence>
<keyword evidence="1" id="KW-0175">Coiled coil</keyword>
<feature type="coiled-coil region" evidence="1">
    <location>
        <begin position="62"/>
        <end position="106"/>
    </location>
</feature>
<dbReference type="EMBL" id="FOHV01000003">
    <property type="protein sequence ID" value="SES76950.1"/>
    <property type="molecule type" value="Genomic_DNA"/>
</dbReference>
<dbReference type="AlphaFoldDB" id="A0A1H9Z7B6"/>
<name>A0A1H9Z7B6_9GAMM</name>
<organism evidence="2 3">
    <name type="scientific">Thorsellia anophelis DSM 18579</name>
    <dbReference type="NCBI Taxonomy" id="1123402"/>
    <lineage>
        <taxon>Bacteria</taxon>
        <taxon>Pseudomonadati</taxon>
        <taxon>Pseudomonadota</taxon>
        <taxon>Gammaproteobacteria</taxon>
        <taxon>Enterobacterales</taxon>
        <taxon>Thorselliaceae</taxon>
        <taxon>Thorsellia</taxon>
    </lineage>
</organism>
<gene>
    <name evidence="2" type="ORF">SAMN02583745_00438</name>
</gene>
<evidence type="ECO:0000313" key="3">
    <source>
        <dbReference type="Proteomes" id="UP000242642"/>
    </source>
</evidence>
<dbReference type="RefSeq" id="WP_093317446.1">
    <property type="nucleotide sequence ID" value="NZ_FOHV01000003.1"/>
</dbReference>
<sequence>MNKNKKLLEVDCEKVIALFFNGCDVNTICDQFTITPHQLVELCNRSVGTEIKIGKIKSGLNIDFLIQLNSELQRKNTSLKNENNRLKKKVDLISKLEKSLKKLYQDENGI</sequence>
<keyword evidence="3" id="KW-1185">Reference proteome</keyword>
<accession>A0A1H9Z7B6</accession>
<evidence type="ECO:0000256" key="1">
    <source>
        <dbReference type="SAM" id="Coils"/>
    </source>
</evidence>
<reference evidence="3" key="1">
    <citation type="submission" date="2016-10" db="EMBL/GenBank/DDBJ databases">
        <authorList>
            <person name="Varghese N."/>
            <person name="Submissions S."/>
        </authorList>
    </citation>
    <scope>NUCLEOTIDE SEQUENCE [LARGE SCALE GENOMIC DNA]</scope>
    <source>
        <strain evidence="3">DSM 18579</strain>
    </source>
</reference>